<keyword evidence="1" id="KW-0813">Transport</keyword>
<keyword evidence="2" id="KW-0547">Nucleotide-binding</keyword>
<dbReference type="InterPro" id="IPR003439">
    <property type="entry name" value="ABC_transporter-like_ATP-bd"/>
</dbReference>
<dbReference type="PANTHER" id="PTHR45772:SF10">
    <property type="entry name" value="LIPOPOLYSACCHARIDE EXPORT SYSTEM ATP-BINDING PROTEIN LPTB"/>
    <property type="match status" value="1"/>
</dbReference>
<comment type="caution">
    <text evidence="5">The sequence shown here is derived from an EMBL/GenBank/DDBJ whole genome shotgun (WGS) entry which is preliminary data.</text>
</comment>
<proteinExistence type="predicted"/>
<dbReference type="AlphaFoldDB" id="A0A7C5Y6F4"/>
<dbReference type="PANTHER" id="PTHR45772">
    <property type="entry name" value="CONSERVED COMPONENT OF ABC TRANSPORTER FOR NATURAL AMINO ACIDS-RELATED"/>
    <property type="match status" value="1"/>
</dbReference>
<dbReference type="PROSITE" id="PS50893">
    <property type="entry name" value="ABC_TRANSPORTER_2"/>
    <property type="match status" value="1"/>
</dbReference>
<dbReference type="GO" id="GO:0005524">
    <property type="term" value="F:ATP binding"/>
    <property type="evidence" value="ECO:0007669"/>
    <property type="project" value="UniProtKB-KW"/>
</dbReference>
<organism evidence="5">
    <name type="scientific">Fervidobacterium nodosum</name>
    <dbReference type="NCBI Taxonomy" id="2424"/>
    <lineage>
        <taxon>Bacteria</taxon>
        <taxon>Thermotogati</taxon>
        <taxon>Thermotogota</taxon>
        <taxon>Thermotogae</taxon>
        <taxon>Thermotogales</taxon>
        <taxon>Fervidobacteriaceae</taxon>
        <taxon>Fervidobacterium</taxon>
    </lineage>
</organism>
<evidence type="ECO:0000256" key="2">
    <source>
        <dbReference type="ARBA" id="ARBA00022741"/>
    </source>
</evidence>
<evidence type="ECO:0000313" key="5">
    <source>
        <dbReference type="EMBL" id="HHR33449.1"/>
    </source>
</evidence>
<protein>
    <submittedName>
        <fullName evidence="5">ATP-binding cassette domain-containing protein</fullName>
    </submittedName>
</protein>
<feature type="domain" description="ABC transporter" evidence="4">
    <location>
        <begin position="2"/>
        <end position="233"/>
    </location>
</feature>
<dbReference type="InterPro" id="IPR017871">
    <property type="entry name" value="ABC_transporter-like_CS"/>
</dbReference>
<gene>
    <name evidence="5" type="ORF">ENM46_00705</name>
</gene>
<evidence type="ECO:0000259" key="4">
    <source>
        <dbReference type="PROSITE" id="PS50893"/>
    </source>
</evidence>
<dbReference type="PROSITE" id="PS00211">
    <property type="entry name" value="ABC_TRANSPORTER_1"/>
    <property type="match status" value="1"/>
</dbReference>
<dbReference type="GO" id="GO:0016887">
    <property type="term" value="F:ATP hydrolysis activity"/>
    <property type="evidence" value="ECO:0007669"/>
    <property type="project" value="InterPro"/>
</dbReference>
<reference evidence="5" key="1">
    <citation type="journal article" date="2020" name="mSystems">
        <title>Genome- and Community-Level Interaction Insights into Carbon Utilization and Element Cycling Functions of Hydrothermarchaeota in Hydrothermal Sediment.</title>
        <authorList>
            <person name="Zhou Z."/>
            <person name="Liu Y."/>
            <person name="Xu W."/>
            <person name="Pan J."/>
            <person name="Luo Z.H."/>
            <person name="Li M."/>
        </authorList>
    </citation>
    <scope>NUCLEOTIDE SEQUENCE [LARGE SCALE GENOMIC DNA]</scope>
    <source>
        <strain evidence="5">SpSt-1088</strain>
    </source>
</reference>
<dbReference type="Pfam" id="PF00005">
    <property type="entry name" value="ABC_tran"/>
    <property type="match status" value="1"/>
</dbReference>
<keyword evidence="3 5" id="KW-0067">ATP-binding</keyword>
<accession>A0A7C5Y6F4</accession>
<dbReference type="EMBL" id="DRXW01000047">
    <property type="protein sequence ID" value="HHR33449.1"/>
    <property type="molecule type" value="Genomic_DNA"/>
</dbReference>
<dbReference type="InterPro" id="IPR027417">
    <property type="entry name" value="P-loop_NTPase"/>
</dbReference>
<dbReference type="Gene3D" id="3.40.50.300">
    <property type="entry name" value="P-loop containing nucleotide triphosphate hydrolases"/>
    <property type="match status" value="1"/>
</dbReference>
<dbReference type="GO" id="GO:0005886">
    <property type="term" value="C:plasma membrane"/>
    <property type="evidence" value="ECO:0007669"/>
    <property type="project" value="TreeGrafter"/>
</dbReference>
<evidence type="ECO:0000256" key="1">
    <source>
        <dbReference type="ARBA" id="ARBA00022448"/>
    </source>
</evidence>
<evidence type="ECO:0000256" key="3">
    <source>
        <dbReference type="ARBA" id="ARBA00022840"/>
    </source>
</evidence>
<dbReference type="SUPFAM" id="SSF52540">
    <property type="entry name" value="P-loop containing nucleoside triphosphate hydrolases"/>
    <property type="match status" value="1"/>
</dbReference>
<dbReference type="InterPro" id="IPR051120">
    <property type="entry name" value="ABC_AA/LPS_Transport"/>
</dbReference>
<sequence length="243" mass="27049">MLELEKVSYKTQEKQILAELSMKFLPGYRYSIIGTNGAGKSTIGYVIMGLDGYKPSSGRILLDGKGITDLSVTERSKLGITLMWQEPARFDGMTVENYLTLGGKLTLQKSELIEALEFVGLQPNIYLKRFVDKTLSGGERKRVELASIVLLKPKYVILDEPDSGIDLMSLEIINDIVNYIAQYGGTPIIITHREEMAYNTDYGYLICSGKVLMHGKTEDVIKAFRNSCEVCTHPNIPAPGELK</sequence>
<name>A0A7C5Y6F4_9BACT</name>